<reference evidence="1" key="1">
    <citation type="submission" date="2022-08" db="UniProtKB">
        <authorList>
            <consortium name="EnsemblMetazoa"/>
        </authorList>
    </citation>
    <scope>IDENTIFICATION</scope>
    <source>
        <strain evidence="1">05x7-T-G4-1.051#20</strain>
    </source>
</reference>
<dbReference type="Proteomes" id="UP000005408">
    <property type="component" value="Unassembled WGS sequence"/>
</dbReference>
<name>A0A8W8IAW6_MAGGI</name>
<accession>A0A8W8IAW6</accession>
<sequence length="58" mass="7062">SRYFLRRGALCNPERMPIPQSMRECIEDDIQKRRRSVQRKFSNFLTTKLDLDRDVDLF</sequence>
<proteinExistence type="predicted"/>
<keyword evidence="2" id="KW-1185">Reference proteome</keyword>
<dbReference type="EnsemblMetazoa" id="G13221.1">
    <property type="protein sequence ID" value="G13221.1:cds"/>
    <property type="gene ID" value="G13221"/>
</dbReference>
<evidence type="ECO:0000313" key="1">
    <source>
        <dbReference type="EnsemblMetazoa" id="G13221.2:cds"/>
    </source>
</evidence>
<evidence type="ECO:0000313" key="2">
    <source>
        <dbReference type="Proteomes" id="UP000005408"/>
    </source>
</evidence>
<dbReference type="EnsemblMetazoa" id="G13221.2">
    <property type="protein sequence ID" value="G13221.2:cds"/>
    <property type="gene ID" value="G13221"/>
</dbReference>
<dbReference type="AlphaFoldDB" id="A0A8W8IAW6"/>
<protein>
    <submittedName>
        <fullName evidence="1">Uncharacterized protein</fullName>
    </submittedName>
</protein>
<organism evidence="1 2">
    <name type="scientific">Magallana gigas</name>
    <name type="common">Pacific oyster</name>
    <name type="synonym">Crassostrea gigas</name>
    <dbReference type="NCBI Taxonomy" id="29159"/>
    <lineage>
        <taxon>Eukaryota</taxon>
        <taxon>Metazoa</taxon>
        <taxon>Spiralia</taxon>
        <taxon>Lophotrochozoa</taxon>
        <taxon>Mollusca</taxon>
        <taxon>Bivalvia</taxon>
        <taxon>Autobranchia</taxon>
        <taxon>Pteriomorphia</taxon>
        <taxon>Ostreida</taxon>
        <taxon>Ostreoidea</taxon>
        <taxon>Ostreidae</taxon>
        <taxon>Magallana</taxon>
    </lineage>
</organism>